<proteinExistence type="predicted"/>
<dbReference type="OrthoDB" id="5949373at2"/>
<evidence type="ECO:0000313" key="2">
    <source>
        <dbReference type="Proteomes" id="UP000003856"/>
    </source>
</evidence>
<name>C5TB13_ACIDE</name>
<dbReference type="InterPro" id="IPR021783">
    <property type="entry name" value="DUF3348"/>
</dbReference>
<reference evidence="1 2" key="1">
    <citation type="submission" date="2009-05" db="EMBL/GenBank/DDBJ databases">
        <title>The draft genome of Acidovorax delafieldii 2AN.</title>
        <authorList>
            <consortium name="US DOE Joint Genome Institute (JGI-PGF)"/>
            <person name="Lucas S."/>
            <person name="Copeland A."/>
            <person name="Lapidus A."/>
            <person name="Glavina del Rio T."/>
            <person name="Tice H."/>
            <person name="Bruce D."/>
            <person name="Goodwin L."/>
            <person name="Pitluck S."/>
            <person name="Larimer F."/>
            <person name="Land M.L."/>
            <person name="Hauser L."/>
            <person name="Shelobolina E.S."/>
            <person name="Picardal F."/>
            <person name="Roden E."/>
            <person name="Emerson D."/>
        </authorList>
    </citation>
    <scope>NUCLEOTIDE SEQUENCE [LARGE SCALE GENOMIC DNA]</scope>
    <source>
        <strain evidence="1 2">2AN</strain>
    </source>
</reference>
<gene>
    <name evidence="1" type="ORF">AcdelDRAFT_4093</name>
</gene>
<comment type="caution">
    <text evidence="1">The sequence shown here is derived from an EMBL/GenBank/DDBJ whole genome shotgun (WGS) entry which is preliminary data.</text>
</comment>
<dbReference type="RefSeq" id="WP_005799833.1">
    <property type="nucleotide sequence ID" value="NZ_ACQT01000291.1"/>
</dbReference>
<accession>C5TB13</accession>
<dbReference type="AlphaFoldDB" id="C5TB13"/>
<dbReference type="Pfam" id="PF11828">
    <property type="entry name" value="DUF3348"/>
    <property type="match status" value="1"/>
</dbReference>
<sequence>MYQHHRLNSSSLVVLLQQWTQKACAPSTQDVAEHLSQWLGPVDAVRLGGALHSIESGLRKGPGQALDVVAMEAACQAARTEVTQLITAPPAPARPVRGRADNTPVEEPDPEVQVDFALHAARYLALQKQMETRLAALRARMRQWLSKEGGPLLQLAALDAVMEQMLGAREQRLWASLPGHLERRMAQRLQAHQRALLASGQDDEPRRWRQAGGWLWAFDQDMQALLLAEMQVRLQPITGLLEAARNEKTGQQE</sequence>
<evidence type="ECO:0008006" key="3">
    <source>
        <dbReference type="Google" id="ProtNLM"/>
    </source>
</evidence>
<evidence type="ECO:0000313" key="1">
    <source>
        <dbReference type="EMBL" id="EER58334.1"/>
    </source>
</evidence>
<keyword evidence="2" id="KW-1185">Reference proteome</keyword>
<dbReference type="PATRIC" id="fig|573060.9.peg.846"/>
<protein>
    <recommendedName>
        <fullName evidence="3">DUF3348 domain-containing protein</fullName>
    </recommendedName>
</protein>
<dbReference type="Proteomes" id="UP000003856">
    <property type="component" value="Unassembled WGS sequence"/>
</dbReference>
<organism evidence="1 2">
    <name type="scientific">Acidovorax delafieldii 2AN</name>
    <dbReference type="NCBI Taxonomy" id="573060"/>
    <lineage>
        <taxon>Bacteria</taxon>
        <taxon>Pseudomonadati</taxon>
        <taxon>Pseudomonadota</taxon>
        <taxon>Betaproteobacteria</taxon>
        <taxon>Burkholderiales</taxon>
        <taxon>Comamonadaceae</taxon>
        <taxon>Acidovorax</taxon>
    </lineage>
</organism>
<dbReference type="EMBL" id="ACQT01000291">
    <property type="protein sequence ID" value="EER58334.1"/>
    <property type="molecule type" value="Genomic_DNA"/>
</dbReference>